<evidence type="ECO:0000313" key="3">
    <source>
        <dbReference type="Proteomes" id="UP001187734"/>
    </source>
</evidence>
<keyword evidence="3" id="KW-1185">Reference proteome</keyword>
<reference evidence="2" key="1">
    <citation type="submission" date="2018-03" db="EMBL/GenBank/DDBJ databases">
        <authorList>
            <person name="Guldener U."/>
        </authorList>
    </citation>
    <scope>NUCLEOTIDE SEQUENCE</scope>
</reference>
<dbReference type="AlphaFoldDB" id="A0AAE8M878"/>
<comment type="caution">
    <text evidence="2">The sequence shown here is derived from an EMBL/GenBank/DDBJ whole genome shotgun (WGS) entry which is preliminary data.</text>
</comment>
<name>A0AAE8M878_9HYPO</name>
<accession>A0AAE8M878</accession>
<feature type="region of interest" description="Disordered" evidence="1">
    <location>
        <begin position="1"/>
        <end position="22"/>
    </location>
</feature>
<organism evidence="2 3">
    <name type="scientific">Fusarium torulosum</name>
    <dbReference type="NCBI Taxonomy" id="33205"/>
    <lineage>
        <taxon>Eukaryota</taxon>
        <taxon>Fungi</taxon>
        <taxon>Dikarya</taxon>
        <taxon>Ascomycota</taxon>
        <taxon>Pezizomycotina</taxon>
        <taxon>Sordariomycetes</taxon>
        <taxon>Hypocreomycetidae</taxon>
        <taxon>Hypocreales</taxon>
        <taxon>Nectriaceae</taxon>
        <taxon>Fusarium</taxon>
    </lineage>
</organism>
<evidence type="ECO:0000313" key="2">
    <source>
        <dbReference type="EMBL" id="SPJ76176.1"/>
    </source>
</evidence>
<evidence type="ECO:0000256" key="1">
    <source>
        <dbReference type="SAM" id="MobiDB-lite"/>
    </source>
</evidence>
<sequence>MVLDPRQASGDAQYHRRGVTDT</sequence>
<protein>
    <submittedName>
        <fullName evidence="2">Uncharacterized protein</fullName>
    </submittedName>
</protein>
<proteinExistence type="predicted"/>
<gene>
    <name evidence="2" type="ORF">FTOL_05907</name>
</gene>
<dbReference type="EMBL" id="ONZP01000188">
    <property type="protein sequence ID" value="SPJ76176.1"/>
    <property type="molecule type" value="Genomic_DNA"/>
</dbReference>
<dbReference type="Proteomes" id="UP001187734">
    <property type="component" value="Unassembled WGS sequence"/>
</dbReference>